<dbReference type="GeneID" id="18821214"/>
<proteinExistence type="predicted"/>
<dbReference type="HOGENOM" id="CLU_3107846_0_0_1"/>
<sequence length="51" mass="6049">MVALWYARKTGFLPLCQSRNDTVWLGAISCIAQNTYEWLLVRFLCKERLNR</sequence>
<gene>
    <name evidence="1" type="ORF">SERLADRAFT_478662</name>
</gene>
<dbReference type="AlphaFoldDB" id="F8PA40"/>
<evidence type="ECO:0000313" key="2">
    <source>
        <dbReference type="Proteomes" id="UP000008064"/>
    </source>
</evidence>
<organism evidence="2">
    <name type="scientific">Serpula lacrymans var. lacrymans (strain S7.9)</name>
    <name type="common">Dry rot fungus</name>
    <dbReference type="NCBI Taxonomy" id="578457"/>
    <lineage>
        <taxon>Eukaryota</taxon>
        <taxon>Fungi</taxon>
        <taxon>Dikarya</taxon>
        <taxon>Basidiomycota</taxon>
        <taxon>Agaricomycotina</taxon>
        <taxon>Agaricomycetes</taxon>
        <taxon>Agaricomycetidae</taxon>
        <taxon>Boletales</taxon>
        <taxon>Coniophorineae</taxon>
        <taxon>Serpulaceae</taxon>
        <taxon>Serpula</taxon>
    </lineage>
</organism>
<dbReference type="RefSeq" id="XP_007323472.1">
    <property type="nucleotide sequence ID" value="XM_007323410.1"/>
</dbReference>
<dbReference type="KEGG" id="sla:SERLADRAFT_478662"/>
<name>F8PA40_SERL9</name>
<dbReference type="EMBL" id="GL945442">
    <property type="protein sequence ID" value="EGO20037.1"/>
    <property type="molecule type" value="Genomic_DNA"/>
</dbReference>
<evidence type="ECO:0000313" key="1">
    <source>
        <dbReference type="EMBL" id="EGO20037.1"/>
    </source>
</evidence>
<reference evidence="2" key="1">
    <citation type="journal article" date="2011" name="Science">
        <title>The plant cell wall-decomposing machinery underlies the functional diversity of forest fungi.</title>
        <authorList>
            <person name="Eastwood D.C."/>
            <person name="Floudas D."/>
            <person name="Binder M."/>
            <person name="Majcherczyk A."/>
            <person name="Schneider P."/>
            <person name="Aerts A."/>
            <person name="Asiegbu F.O."/>
            <person name="Baker S.E."/>
            <person name="Barry K."/>
            <person name="Bendiksby M."/>
            <person name="Blumentritt M."/>
            <person name="Coutinho P.M."/>
            <person name="Cullen D."/>
            <person name="de Vries R.P."/>
            <person name="Gathman A."/>
            <person name="Goodell B."/>
            <person name="Henrissat B."/>
            <person name="Ihrmark K."/>
            <person name="Kauserud H."/>
            <person name="Kohler A."/>
            <person name="LaButti K."/>
            <person name="Lapidus A."/>
            <person name="Lavin J.L."/>
            <person name="Lee Y.-H."/>
            <person name="Lindquist E."/>
            <person name="Lilly W."/>
            <person name="Lucas S."/>
            <person name="Morin E."/>
            <person name="Murat C."/>
            <person name="Oguiza J.A."/>
            <person name="Park J."/>
            <person name="Pisabarro A.G."/>
            <person name="Riley R."/>
            <person name="Rosling A."/>
            <person name="Salamov A."/>
            <person name="Schmidt O."/>
            <person name="Schmutz J."/>
            <person name="Skrede I."/>
            <person name="Stenlid J."/>
            <person name="Wiebenga A."/>
            <person name="Xie X."/>
            <person name="Kuees U."/>
            <person name="Hibbett D.S."/>
            <person name="Hoffmeister D."/>
            <person name="Hoegberg N."/>
            <person name="Martin F."/>
            <person name="Grigoriev I.V."/>
            <person name="Watkinson S.C."/>
        </authorList>
    </citation>
    <scope>NUCLEOTIDE SEQUENCE [LARGE SCALE GENOMIC DNA]</scope>
    <source>
        <strain evidence="2">S7.9</strain>
    </source>
</reference>
<dbReference type="Proteomes" id="UP000008064">
    <property type="component" value="Unassembled WGS sequence"/>
</dbReference>
<accession>F8PA40</accession>
<protein>
    <submittedName>
        <fullName evidence="1">Uncharacterized protein</fullName>
    </submittedName>
</protein>